<dbReference type="OrthoDB" id="2744237at2759"/>
<dbReference type="EMBL" id="ML170280">
    <property type="protein sequence ID" value="TDL15318.1"/>
    <property type="molecule type" value="Genomic_DNA"/>
</dbReference>
<organism evidence="3 4">
    <name type="scientific">Rickenella mellea</name>
    <dbReference type="NCBI Taxonomy" id="50990"/>
    <lineage>
        <taxon>Eukaryota</taxon>
        <taxon>Fungi</taxon>
        <taxon>Dikarya</taxon>
        <taxon>Basidiomycota</taxon>
        <taxon>Agaricomycotina</taxon>
        <taxon>Agaricomycetes</taxon>
        <taxon>Hymenochaetales</taxon>
        <taxon>Rickenellaceae</taxon>
        <taxon>Rickenella</taxon>
    </lineage>
</organism>
<dbReference type="Proteomes" id="UP000294933">
    <property type="component" value="Unassembled WGS sequence"/>
</dbReference>
<evidence type="ECO:0000313" key="4">
    <source>
        <dbReference type="Proteomes" id="UP000294933"/>
    </source>
</evidence>
<dbReference type="VEuPathDB" id="FungiDB:BD410DRAFT_854916"/>
<reference evidence="3 4" key="1">
    <citation type="submission" date="2018-06" db="EMBL/GenBank/DDBJ databases">
        <title>A transcriptomic atlas of mushroom development highlights an independent origin of complex multicellularity.</title>
        <authorList>
            <consortium name="DOE Joint Genome Institute"/>
            <person name="Krizsan K."/>
            <person name="Almasi E."/>
            <person name="Merenyi Z."/>
            <person name="Sahu N."/>
            <person name="Viragh M."/>
            <person name="Koszo T."/>
            <person name="Mondo S."/>
            <person name="Kiss B."/>
            <person name="Balint B."/>
            <person name="Kues U."/>
            <person name="Barry K."/>
            <person name="Hegedus J.C."/>
            <person name="Henrissat B."/>
            <person name="Johnson J."/>
            <person name="Lipzen A."/>
            <person name="Ohm R."/>
            <person name="Nagy I."/>
            <person name="Pangilinan J."/>
            <person name="Yan J."/>
            <person name="Xiong Y."/>
            <person name="Grigoriev I.V."/>
            <person name="Hibbett D.S."/>
            <person name="Nagy L.G."/>
        </authorList>
    </citation>
    <scope>NUCLEOTIDE SEQUENCE [LARGE SCALE GENOMIC DNA]</scope>
    <source>
        <strain evidence="3 4">SZMC22713</strain>
    </source>
</reference>
<evidence type="ECO:0000313" key="3">
    <source>
        <dbReference type="EMBL" id="TDL15318.1"/>
    </source>
</evidence>
<feature type="compositionally biased region" description="Basic and acidic residues" evidence="1">
    <location>
        <begin position="9"/>
        <end position="25"/>
    </location>
</feature>
<keyword evidence="2" id="KW-1133">Transmembrane helix</keyword>
<sequence>MTTTSPPSVDKDLPSASVEFDKITQEDLEEDDTQETPQPTQLAVNDSPDRVERSSREDATRPPDGSLPNILLQTSMRKRQPGTQDGAEDIPESPDSKDPAGSKHNHEHSAAPKQTEKPIIHTVAALIYKVASTLFAWRYPVSIVVVLVVLYWLSSLAWDACLSFLKIFTLPLSFLGAIFPTGACDIHALDTSFVDFPQLLQIESVASEQLLDITISSSRLAIETSRAETAIEDLTSLVRDSELGNREDLADLLHRFTYDVSKVIGRVEKLAPVVIGMVDQVNAANDFALRTIQSAAKHATDSNIPCILSMSGETATVMPRSFDESFNAANDWIEKLTIDHRHLLDDLRFADAQLVTIREVAQANRALAKHRDGLFVGMFSHFGKRVLKMREFQSHPALLKSMETFPWRATAQVNGAIKTLEAVHTDLARLRDRVDAQVGRTISLDEQLKSLNSGMEKLTMLRDAAAERNRAAYDELLGVRRT</sequence>
<dbReference type="AlphaFoldDB" id="A0A4Y7PJR0"/>
<dbReference type="STRING" id="50990.A0A4Y7PJR0"/>
<feature type="transmembrane region" description="Helical" evidence="2">
    <location>
        <begin position="143"/>
        <end position="165"/>
    </location>
</feature>
<proteinExistence type="predicted"/>
<gene>
    <name evidence="3" type="ORF">BD410DRAFT_854916</name>
</gene>
<feature type="compositionally biased region" description="Basic and acidic residues" evidence="1">
    <location>
        <begin position="47"/>
        <end position="61"/>
    </location>
</feature>
<evidence type="ECO:0008006" key="5">
    <source>
        <dbReference type="Google" id="ProtNLM"/>
    </source>
</evidence>
<evidence type="ECO:0000256" key="1">
    <source>
        <dbReference type="SAM" id="MobiDB-lite"/>
    </source>
</evidence>
<accession>A0A4Y7PJR0</accession>
<keyword evidence="2" id="KW-0472">Membrane</keyword>
<protein>
    <recommendedName>
        <fullName evidence="5">Transmembrane protein</fullName>
    </recommendedName>
</protein>
<keyword evidence="4" id="KW-1185">Reference proteome</keyword>
<evidence type="ECO:0000256" key="2">
    <source>
        <dbReference type="SAM" id="Phobius"/>
    </source>
</evidence>
<feature type="region of interest" description="Disordered" evidence="1">
    <location>
        <begin position="1"/>
        <end position="115"/>
    </location>
</feature>
<keyword evidence="2" id="KW-0812">Transmembrane</keyword>
<name>A0A4Y7PJR0_9AGAM</name>